<gene>
    <name evidence="7" type="ORF">E7V67_025490</name>
</gene>
<organism evidence="7 8">
    <name type="scientific">[Empedobacter] haloabium</name>
    <dbReference type="NCBI Taxonomy" id="592317"/>
    <lineage>
        <taxon>Bacteria</taxon>
        <taxon>Pseudomonadati</taxon>
        <taxon>Pseudomonadota</taxon>
        <taxon>Betaproteobacteria</taxon>
        <taxon>Burkholderiales</taxon>
        <taxon>Oxalobacteraceae</taxon>
        <taxon>Telluria group</taxon>
        <taxon>Telluria group incertae sedis</taxon>
    </lineage>
</organism>
<dbReference type="Pfam" id="PF00034">
    <property type="entry name" value="Cytochrom_C"/>
    <property type="match status" value="1"/>
</dbReference>
<evidence type="ECO:0000256" key="5">
    <source>
        <dbReference type="SAM" id="SignalP"/>
    </source>
</evidence>
<dbReference type="InterPro" id="IPR036909">
    <property type="entry name" value="Cyt_c-like_dom_sf"/>
</dbReference>
<evidence type="ECO:0000313" key="7">
    <source>
        <dbReference type="EMBL" id="WUR13003.1"/>
    </source>
</evidence>
<dbReference type="Gene3D" id="1.10.760.10">
    <property type="entry name" value="Cytochrome c-like domain"/>
    <property type="match status" value="1"/>
</dbReference>
<protein>
    <submittedName>
        <fullName evidence="7">C-type cytochrome</fullName>
    </submittedName>
</protein>
<evidence type="ECO:0000256" key="4">
    <source>
        <dbReference type="PROSITE-ProRule" id="PRU00433"/>
    </source>
</evidence>
<keyword evidence="5" id="KW-0732">Signal</keyword>
<reference evidence="7 8" key="1">
    <citation type="journal article" date="2019" name="Int. J. Syst. Evol. Microbiol.">
        <title>The Draft Whole-Genome Sequence of the Antibiotic Producer Empedobacter haloabium ATCC 31962 Provides Indications for Its Taxonomic Reclassification.</title>
        <authorList>
            <person name="Miess H."/>
            <person name="Arlt P."/>
            <person name="Apel A.K."/>
            <person name="Weber T."/>
            <person name="Nieselt K."/>
            <person name="Hanssen F."/>
            <person name="Czemmel S."/>
            <person name="Nahnsen S."/>
            <person name="Gross H."/>
        </authorList>
    </citation>
    <scope>NUCLEOTIDE SEQUENCE [LARGE SCALE GENOMIC DNA]</scope>
    <source>
        <strain evidence="7 8">ATCC 31962</strain>
    </source>
</reference>
<evidence type="ECO:0000256" key="2">
    <source>
        <dbReference type="ARBA" id="ARBA00022723"/>
    </source>
</evidence>
<keyword evidence="1 4" id="KW-0349">Heme</keyword>
<keyword evidence="3 4" id="KW-0408">Iron</keyword>
<dbReference type="SUPFAM" id="SSF46626">
    <property type="entry name" value="Cytochrome c"/>
    <property type="match status" value="1"/>
</dbReference>
<dbReference type="Proteomes" id="UP000321323">
    <property type="component" value="Chromosome"/>
</dbReference>
<feature type="signal peptide" evidence="5">
    <location>
        <begin position="1"/>
        <end position="17"/>
    </location>
</feature>
<keyword evidence="2 4" id="KW-0479">Metal-binding</keyword>
<evidence type="ECO:0000313" key="8">
    <source>
        <dbReference type="Proteomes" id="UP000321323"/>
    </source>
</evidence>
<accession>A0ABZ1ULR7</accession>
<name>A0ABZ1ULR7_9BURK</name>
<sequence length="125" mass="12766">MRAIALLLLAASAPVAAAGPISEGARLAATCTACHSTTPVQGNALPPLAGQSQEALLASLRAFKAGTRPATIMTQLAKGYTDEQLALIAAWFAEAPVTGSHPRVSDPWMGACHLGSTSNCAEVRK</sequence>
<proteinExistence type="predicted"/>
<dbReference type="InterPro" id="IPR009056">
    <property type="entry name" value="Cyt_c-like_dom"/>
</dbReference>
<feature type="chain" id="PRO_5047550322" evidence="5">
    <location>
        <begin position="18"/>
        <end position="125"/>
    </location>
</feature>
<feature type="domain" description="Cytochrome c" evidence="6">
    <location>
        <begin position="19"/>
        <end position="96"/>
    </location>
</feature>
<evidence type="ECO:0000259" key="6">
    <source>
        <dbReference type="PROSITE" id="PS51007"/>
    </source>
</evidence>
<dbReference type="PROSITE" id="PS51007">
    <property type="entry name" value="CYTC"/>
    <property type="match status" value="1"/>
</dbReference>
<evidence type="ECO:0000256" key="3">
    <source>
        <dbReference type="ARBA" id="ARBA00023004"/>
    </source>
</evidence>
<evidence type="ECO:0000256" key="1">
    <source>
        <dbReference type="ARBA" id="ARBA00022617"/>
    </source>
</evidence>
<keyword evidence="8" id="KW-1185">Reference proteome</keyword>
<dbReference type="EMBL" id="CP136508">
    <property type="protein sequence ID" value="WUR13003.1"/>
    <property type="molecule type" value="Genomic_DNA"/>
</dbReference>